<dbReference type="PROSITE" id="PS51140">
    <property type="entry name" value="CUE"/>
    <property type="match status" value="1"/>
</dbReference>
<feature type="compositionally biased region" description="Polar residues" evidence="11">
    <location>
        <begin position="650"/>
        <end position="665"/>
    </location>
</feature>
<sequence length="727" mass="83101">MPIALVHSISLPNLKIYTTISLLLLSGCFYYAFDVVRTDPHWKLHQNLTNNFAITRPNLKQTSSDALADNEIISSLKSSLEQTTSEEVDKGEIVDVIQDKIQESVFDESSLNQTQTLVDQLKEVAQFMTHEPICIWTLINMAYCCLILLGKSIQKIVFGELRISEQQHMKDKFWNFIFYKFIFVFGIVNVQYLHEIVLWVGWFTAIGFLHLMAQLCKDRFEYLSFSPTTPGWSHFRLIALLSSIFTISGIMIIVSIVFGFFNGINMCAFMGAECLILAIRTLHVLIRYGMFLYDMRQGAINNDSISWDKRGSIAYYTEFGFDLAALLVDLAHHLHMLLWSNIFLSMASLVIIMQLRYLANEIQRKFKKHRNYLWVLKHMEKNYKLATADDLQQNSDNCAICWEKMLTARKLPCSHLFHESCLQSWLEQDQSCPTCRLALSVQSNRMPSNRQPNVDIDEIEQWTNGTGGQGVNGNARNNHFFHFNGQRYISWLPNFSVEVSNINSVLRNGHLAATLVQQQQQTSQLRNMARHIQEMFPHYTLDVLISDLQVTHSIEHTIDNILEGRLPAPRIVEEENQSSPSSPSTPFVPTNDFSNYSNLLDESPSSSSTSSSSSSTDQYDIEQHGSNSMFGNQFELLRDTSPENQIGDPWSSNPSSSEGNRFSKSSQEREKILLKRKEQMLFVARKRYLEKTKSGLNLPSSSTTVLNSQTSSSGTDLRHRTSTNNQE</sequence>
<dbReference type="SUPFAM" id="SSF57850">
    <property type="entry name" value="RING/U-box"/>
    <property type="match status" value="1"/>
</dbReference>
<dbReference type="SMART" id="SM00546">
    <property type="entry name" value="CUE"/>
    <property type="match status" value="1"/>
</dbReference>
<dbReference type="Proteomes" id="UP001153620">
    <property type="component" value="Chromosome 1"/>
</dbReference>
<reference evidence="15" key="1">
    <citation type="submission" date="2022-01" db="EMBL/GenBank/DDBJ databases">
        <authorList>
            <person name="King R."/>
        </authorList>
    </citation>
    <scope>NUCLEOTIDE SEQUENCE</scope>
</reference>
<evidence type="ECO:0000313" key="16">
    <source>
        <dbReference type="Proteomes" id="UP001153620"/>
    </source>
</evidence>
<keyword evidence="9 12" id="KW-0472">Membrane</keyword>
<dbReference type="SMART" id="SM00184">
    <property type="entry name" value="RING"/>
    <property type="match status" value="1"/>
</dbReference>
<dbReference type="GO" id="GO:0005783">
    <property type="term" value="C:endoplasmic reticulum"/>
    <property type="evidence" value="ECO:0007669"/>
    <property type="project" value="TreeGrafter"/>
</dbReference>
<accession>A0A9N9RL51</accession>
<dbReference type="GO" id="GO:0005829">
    <property type="term" value="C:cytosol"/>
    <property type="evidence" value="ECO:0007669"/>
    <property type="project" value="TreeGrafter"/>
</dbReference>
<evidence type="ECO:0000256" key="7">
    <source>
        <dbReference type="ARBA" id="ARBA00022833"/>
    </source>
</evidence>
<dbReference type="Pfam" id="PF13639">
    <property type="entry name" value="zf-RING_2"/>
    <property type="match status" value="1"/>
</dbReference>
<dbReference type="Pfam" id="PF18442">
    <property type="entry name" value="G2BR"/>
    <property type="match status" value="1"/>
</dbReference>
<dbReference type="Gene3D" id="1.10.8.10">
    <property type="entry name" value="DNA helicase RuvA subunit, C-terminal domain"/>
    <property type="match status" value="1"/>
</dbReference>
<dbReference type="InterPro" id="IPR003892">
    <property type="entry name" value="CUE"/>
</dbReference>
<dbReference type="InterPro" id="IPR040675">
    <property type="entry name" value="AMFR_Ube2g2-bd"/>
</dbReference>
<feature type="region of interest" description="Disordered" evidence="11">
    <location>
        <begin position="573"/>
        <end position="626"/>
    </location>
</feature>
<evidence type="ECO:0000256" key="8">
    <source>
        <dbReference type="ARBA" id="ARBA00022989"/>
    </source>
</evidence>
<feature type="domain" description="RING-type" evidence="13">
    <location>
        <begin position="398"/>
        <end position="436"/>
    </location>
</feature>
<dbReference type="OrthoDB" id="3824970at2759"/>
<feature type="region of interest" description="Disordered" evidence="11">
    <location>
        <begin position="640"/>
        <end position="668"/>
    </location>
</feature>
<evidence type="ECO:0000256" key="3">
    <source>
        <dbReference type="ARBA" id="ARBA00022679"/>
    </source>
</evidence>
<dbReference type="GO" id="GO:0061630">
    <property type="term" value="F:ubiquitin protein ligase activity"/>
    <property type="evidence" value="ECO:0007669"/>
    <property type="project" value="TreeGrafter"/>
</dbReference>
<evidence type="ECO:0000259" key="13">
    <source>
        <dbReference type="PROSITE" id="PS50089"/>
    </source>
</evidence>
<dbReference type="CDD" id="cd14421">
    <property type="entry name" value="CUE_AMFR"/>
    <property type="match status" value="1"/>
</dbReference>
<feature type="region of interest" description="Disordered" evidence="11">
    <location>
        <begin position="692"/>
        <end position="727"/>
    </location>
</feature>
<keyword evidence="7" id="KW-0862">Zinc</keyword>
<keyword evidence="4 12" id="KW-0812">Transmembrane</keyword>
<dbReference type="PROSITE" id="PS50089">
    <property type="entry name" value="ZF_RING_2"/>
    <property type="match status" value="1"/>
</dbReference>
<dbReference type="InterPro" id="IPR013083">
    <property type="entry name" value="Znf_RING/FYVE/PHD"/>
</dbReference>
<organism evidence="15 16">
    <name type="scientific">Chironomus riparius</name>
    <dbReference type="NCBI Taxonomy" id="315576"/>
    <lineage>
        <taxon>Eukaryota</taxon>
        <taxon>Metazoa</taxon>
        <taxon>Ecdysozoa</taxon>
        <taxon>Arthropoda</taxon>
        <taxon>Hexapoda</taxon>
        <taxon>Insecta</taxon>
        <taxon>Pterygota</taxon>
        <taxon>Neoptera</taxon>
        <taxon>Endopterygota</taxon>
        <taxon>Diptera</taxon>
        <taxon>Nematocera</taxon>
        <taxon>Chironomoidea</taxon>
        <taxon>Chironomidae</taxon>
        <taxon>Chironominae</taxon>
        <taxon>Chironomus</taxon>
    </lineage>
</organism>
<dbReference type="PANTHER" id="PTHR15067:SF5">
    <property type="entry name" value="E3 UBIQUITIN-PROTEIN LIGASE AMFR"/>
    <property type="match status" value="1"/>
</dbReference>
<dbReference type="GO" id="GO:0006511">
    <property type="term" value="P:ubiquitin-dependent protein catabolic process"/>
    <property type="evidence" value="ECO:0007669"/>
    <property type="project" value="TreeGrafter"/>
</dbReference>
<evidence type="ECO:0000256" key="12">
    <source>
        <dbReference type="SAM" id="Phobius"/>
    </source>
</evidence>
<evidence type="ECO:0000256" key="9">
    <source>
        <dbReference type="ARBA" id="ARBA00023136"/>
    </source>
</evidence>
<dbReference type="InterPro" id="IPR001841">
    <property type="entry name" value="Znf_RING"/>
</dbReference>
<dbReference type="GO" id="GO:0016020">
    <property type="term" value="C:membrane"/>
    <property type="evidence" value="ECO:0007669"/>
    <property type="project" value="UniProtKB-SubCell"/>
</dbReference>
<dbReference type="InterPro" id="IPR057992">
    <property type="entry name" value="TPR_SYVN1_N"/>
</dbReference>
<keyword evidence="3" id="KW-0808">Transferase</keyword>
<proteinExistence type="predicted"/>
<dbReference type="CDD" id="cd16455">
    <property type="entry name" value="RING-H2_AMFR"/>
    <property type="match status" value="1"/>
</dbReference>
<dbReference type="AlphaFoldDB" id="A0A9N9RL51"/>
<evidence type="ECO:0000313" key="15">
    <source>
        <dbReference type="EMBL" id="CAG9800270.1"/>
    </source>
</evidence>
<dbReference type="PANTHER" id="PTHR15067">
    <property type="entry name" value="E3 UBIQUITIN-PROTEIN LIGASE RNF8"/>
    <property type="match status" value="1"/>
</dbReference>
<feature type="transmembrane region" description="Helical" evidence="12">
    <location>
        <begin position="268"/>
        <end position="293"/>
    </location>
</feature>
<evidence type="ECO:0000256" key="2">
    <source>
        <dbReference type="ARBA" id="ARBA00004906"/>
    </source>
</evidence>
<comment type="subcellular location">
    <subcellularLocation>
        <location evidence="1">Membrane</location>
        <topology evidence="1">Multi-pass membrane protein</topology>
    </subcellularLocation>
</comment>
<feature type="transmembrane region" description="Helical" evidence="12">
    <location>
        <begin position="338"/>
        <end position="359"/>
    </location>
</feature>
<evidence type="ECO:0008006" key="17">
    <source>
        <dbReference type="Google" id="ProtNLM"/>
    </source>
</evidence>
<keyword evidence="5" id="KW-0479">Metal-binding</keyword>
<dbReference type="GO" id="GO:0000151">
    <property type="term" value="C:ubiquitin ligase complex"/>
    <property type="evidence" value="ECO:0007669"/>
    <property type="project" value="TreeGrafter"/>
</dbReference>
<feature type="transmembrane region" description="Helical" evidence="12">
    <location>
        <begin position="133"/>
        <end position="153"/>
    </location>
</feature>
<protein>
    <recommendedName>
        <fullName evidence="17">Autocrine motility factor receptor</fullName>
    </recommendedName>
</protein>
<evidence type="ECO:0000259" key="14">
    <source>
        <dbReference type="PROSITE" id="PS51140"/>
    </source>
</evidence>
<evidence type="ECO:0000256" key="6">
    <source>
        <dbReference type="ARBA" id="ARBA00022771"/>
    </source>
</evidence>
<evidence type="ECO:0000256" key="1">
    <source>
        <dbReference type="ARBA" id="ARBA00004141"/>
    </source>
</evidence>
<feature type="transmembrane region" description="Helical" evidence="12">
    <location>
        <begin position="173"/>
        <end position="190"/>
    </location>
</feature>
<feature type="compositionally biased region" description="Polar residues" evidence="11">
    <location>
        <begin position="585"/>
        <end position="600"/>
    </location>
</feature>
<dbReference type="Pfam" id="PF02845">
    <property type="entry name" value="CUE"/>
    <property type="match status" value="1"/>
</dbReference>
<feature type="transmembrane region" description="Helical" evidence="12">
    <location>
        <begin position="237"/>
        <end position="262"/>
    </location>
</feature>
<comment type="pathway">
    <text evidence="2">Protein modification; protein ubiquitination.</text>
</comment>
<dbReference type="Gene3D" id="3.30.40.10">
    <property type="entry name" value="Zinc/RING finger domain, C3HC4 (zinc finger)"/>
    <property type="match status" value="1"/>
</dbReference>
<dbReference type="FunFam" id="3.30.40.10:FF:000259">
    <property type="entry name" value="E3 ubiquitin protein ligase RIN2"/>
    <property type="match status" value="1"/>
</dbReference>
<feature type="compositionally biased region" description="Low complexity" evidence="11">
    <location>
        <begin position="603"/>
        <end position="616"/>
    </location>
</feature>
<dbReference type="GO" id="GO:0030968">
    <property type="term" value="P:endoplasmic reticulum unfolded protein response"/>
    <property type="evidence" value="ECO:0007669"/>
    <property type="project" value="TreeGrafter"/>
</dbReference>
<dbReference type="GO" id="GO:0043130">
    <property type="term" value="F:ubiquitin binding"/>
    <property type="evidence" value="ECO:0007669"/>
    <property type="project" value="InterPro"/>
</dbReference>
<feature type="transmembrane region" description="Helical" evidence="12">
    <location>
        <begin position="12"/>
        <end position="33"/>
    </location>
</feature>
<dbReference type="EMBL" id="OU895877">
    <property type="protein sequence ID" value="CAG9800270.1"/>
    <property type="molecule type" value="Genomic_DNA"/>
</dbReference>
<name>A0A9N9RL51_9DIPT</name>
<keyword evidence="6 10" id="KW-0863">Zinc-finger</keyword>
<feature type="transmembrane region" description="Helical" evidence="12">
    <location>
        <begin position="196"/>
        <end position="216"/>
    </location>
</feature>
<reference evidence="15" key="2">
    <citation type="submission" date="2022-10" db="EMBL/GenBank/DDBJ databases">
        <authorList>
            <consortium name="ENA_rothamsted_submissions"/>
            <consortium name="culmorum"/>
            <person name="King R."/>
        </authorList>
    </citation>
    <scope>NUCLEOTIDE SEQUENCE</scope>
</reference>
<keyword evidence="8 12" id="KW-1133">Transmembrane helix</keyword>
<evidence type="ECO:0000256" key="4">
    <source>
        <dbReference type="ARBA" id="ARBA00022692"/>
    </source>
</evidence>
<dbReference type="GO" id="GO:0008270">
    <property type="term" value="F:zinc ion binding"/>
    <property type="evidence" value="ECO:0007669"/>
    <property type="project" value="UniProtKB-KW"/>
</dbReference>
<keyword evidence="16" id="KW-1185">Reference proteome</keyword>
<dbReference type="GO" id="GO:0070936">
    <property type="term" value="P:protein K48-linked ubiquitination"/>
    <property type="evidence" value="ECO:0007669"/>
    <property type="project" value="TreeGrafter"/>
</dbReference>
<feature type="compositionally biased region" description="Polar residues" evidence="11">
    <location>
        <begin position="694"/>
        <end position="715"/>
    </location>
</feature>
<feature type="domain" description="CUE" evidence="14">
    <location>
        <begin position="524"/>
        <end position="566"/>
    </location>
</feature>
<gene>
    <name evidence="15" type="ORF">CHIRRI_LOCUS3220</name>
</gene>
<dbReference type="Pfam" id="PF25563">
    <property type="entry name" value="TPR_SYVN1_N"/>
    <property type="match status" value="1"/>
</dbReference>
<evidence type="ECO:0000256" key="5">
    <source>
        <dbReference type="ARBA" id="ARBA00022723"/>
    </source>
</evidence>
<evidence type="ECO:0000256" key="10">
    <source>
        <dbReference type="PROSITE-ProRule" id="PRU00175"/>
    </source>
</evidence>
<evidence type="ECO:0000256" key="11">
    <source>
        <dbReference type="SAM" id="MobiDB-lite"/>
    </source>
</evidence>